<evidence type="ECO:0000256" key="1">
    <source>
        <dbReference type="SAM" id="Phobius"/>
    </source>
</evidence>
<evidence type="ECO:0000313" key="2">
    <source>
        <dbReference type="EMBL" id="KAK4004354.1"/>
    </source>
</evidence>
<keyword evidence="1" id="KW-0472">Membrane</keyword>
<reference evidence="2 3" key="1">
    <citation type="journal article" date="2023" name="Nucleic Acids Res.">
        <title>The hologenome of Daphnia magna reveals possible DNA methylation and microbiome-mediated evolution of the host genome.</title>
        <authorList>
            <person name="Chaturvedi A."/>
            <person name="Li X."/>
            <person name="Dhandapani V."/>
            <person name="Marshall H."/>
            <person name="Kissane S."/>
            <person name="Cuenca-Cambronero M."/>
            <person name="Asole G."/>
            <person name="Calvet F."/>
            <person name="Ruiz-Romero M."/>
            <person name="Marangio P."/>
            <person name="Guigo R."/>
            <person name="Rago D."/>
            <person name="Mirbahai L."/>
            <person name="Eastwood N."/>
            <person name="Colbourne J.K."/>
            <person name="Zhou J."/>
            <person name="Mallon E."/>
            <person name="Orsini L."/>
        </authorList>
    </citation>
    <scope>NUCLEOTIDE SEQUENCE [LARGE SCALE GENOMIC DNA]</scope>
    <source>
        <strain evidence="2">LRV0_1</strain>
    </source>
</reference>
<name>A0ABQ9YUN6_9CRUS</name>
<proteinExistence type="predicted"/>
<keyword evidence="1" id="KW-1133">Transmembrane helix</keyword>
<keyword evidence="1" id="KW-0812">Transmembrane</keyword>
<keyword evidence="3" id="KW-1185">Reference proteome</keyword>
<organism evidence="2 3">
    <name type="scientific">Daphnia magna</name>
    <dbReference type="NCBI Taxonomy" id="35525"/>
    <lineage>
        <taxon>Eukaryota</taxon>
        <taxon>Metazoa</taxon>
        <taxon>Ecdysozoa</taxon>
        <taxon>Arthropoda</taxon>
        <taxon>Crustacea</taxon>
        <taxon>Branchiopoda</taxon>
        <taxon>Diplostraca</taxon>
        <taxon>Cladocera</taxon>
        <taxon>Anomopoda</taxon>
        <taxon>Daphniidae</taxon>
        <taxon>Daphnia</taxon>
    </lineage>
</organism>
<accession>A0ABQ9YUN6</accession>
<dbReference type="EMBL" id="JAOYFB010000001">
    <property type="protein sequence ID" value="KAK4004354.1"/>
    <property type="molecule type" value="Genomic_DNA"/>
</dbReference>
<comment type="caution">
    <text evidence="2">The sequence shown here is derived from an EMBL/GenBank/DDBJ whole genome shotgun (WGS) entry which is preliminary data.</text>
</comment>
<sequence>MQAGFIPMEAGGMDHQSFWPGIFFPWTNSIGAGVGVVACPILILLIEIGTLVAKAQGFLKLTSKIYSTDGCHALNDTLTLTLVGLNGLSKTASSVTQTTYDLELEMITS</sequence>
<evidence type="ECO:0000313" key="3">
    <source>
        <dbReference type="Proteomes" id="UP001234178"/>
    </source>
</evidence>
<gene>
    <name evidence="2" type="ORF">OUZ56_006091</name>
</gene>
<protein>
    <submittedName>
        <fullName evidence="2">Uncharacterized protein</fullName>
    </submittedName>
</protein>
<dbReference type="Proteomes" id="UP001234178">
    <property type="component" value="Unassembled WGS sequence"/>
</dbReference>
<feature type="transmembrane region" description="Helical" evidence="1">
    <location>
        <begin position="30"/>
        <end position="53"/>
    </location>
</feature>